<feature type="binding site" evidence="7">
    <location>
        <begin position="209"/>
        <end position="211"/>
    </location>
    <ligand>
        <name>GTP</name>
        <dbReference type="ChEBI" id="CHEBI:37565"/>
    </ligand>
</feature>
<dbReference type="GO" id="GO:0004019">
    <property type="term" value="F:adenylosuccinate synthase activity"/>
    <property type="evidence" value="ECO:0007669"/>
    <property type="project" value="UniProtKB-UniRule"/>
</dbReference>
<dbReference type="GO" id="GO:0005737">
    <property type="term" value="C:cytoplasm"/>
    <property type="evidence" value="ECO:0007669"/>
    <property type="project" value="UniProtKB-SubCell"/>
</dbReference>
<keyword evidence="6 7" id="KW-0342">GTP-binding</keyword>
<comment type="cofactor">
    <cofactor evidence="7">
        <name>Mg(2+)</name>
        <dbReference type="ChEBI" id="CHEBI:18420"/>
    </cofactor>
    <text evidence="7">Binds 1 Mg(2+) ion per subunit.</text>
</comment>
<organism evidence="8 9">
    <name type="scientific">Roseibium suaedae</name>
    <dbReference type="NCBI Taxonomy" id="735517"/>
    <lineage>
        <taxon>Bacteria</taxon>
        <taxon>Pseudomonadati</taxon>
        <taxon>Pseudomonadota</taxon>
        <taxon>Alphaproteobacteria</taxon>
        <taxon>Hyphomicrobiales</taxon>
        <taxon>Stappiaceae</taxon>
        <taxon>Roseibium</taxon>
    </lineage>
</organism>
<comment type="subcellular location">
    <subcellularLocation>
        <location evidence="7">Cytoplasm</location>
    </subcellularLocation>
</comment>
<comment type="pathway">
    <text evidence="7">Purine metabolism; AMP biosynthesis via de novo pathway; AMP from IMP: step 1/2.</text>
</comment>
<feature type="binding site" evidence="7">
    <location>
        <position position="439"/>
    </location>
    <ligand>
        <name>GTP</name>
        <dbReference type="ChEBI" id="CHEBI:37565"/>
    </ligand>
</feature>
<feature type="binding site" description="in other chain" evidence="7">
    <location>
        <position position="365"/>
    </location>
    <ligand>
        <name>IMP</name>
        <dbReference type="ChEBI" id="CHEBI:58053"/>
        <note>ligand shared between dimeric partners</note>
    </ligand>
</feature>
<dbReference type="PANTHER" id="PTHR11846:SF0">
    <property type="entry name" value="ADENYLOSUCCINATE SYNTHETASE"/>
    <property type="match status" value="1"/>
</dbReference>
<dbReference type="HAMAP" id="MF_00011">
    <property type="entry name" value="Adenylosucc_synth"/>
    <property type="match status" value="1"/>
</dbReference>
<feature type="binding site" description="in other chain" evidence="7">
    <location>
        <begin position="207"/>
        <end position="210"/>
    </location>
    <ligand>
        <name>IMP</name>
        <dbReference type="ChEBI" id="CHEBI:58053"/>
        <note>ligand shared between dimeric partners</note>
    </ligand>
</feature>
<accession>A0A1M7D7H1</accession>
<feature type="active site" description="Proton donor" evidence="7">
    <location>
        <position position="210"/>
    </location>
</feature>
<dbReference type="EMBL" id="FRBW01000001">
    <property type="protein sequence ID" value="SHL75323.1"/>
    <property type="molecule type" value="Genomic_DNA"/>
</dbReference>
<keyword evidence="2 7" id="KW-0479">Metal-binding</keyword>
<dbReference type="SMART" id="SM00788">
    <property type="entry name" value="Adenylsucc_synt"/>
    <property type="match status" value="1"/>
</dbReference>
<feature type="binding site" description="in other chain" evidence="7">
    <location>
        <position position="350"/>
    </location>
    <ligand>
        <name>IMP</name>
        <dbReference type="ChEBI" id="CHEBI:58053"/>
        <note>ligand shared between dimeric partners</note>
    </ligand>
</feature>
<dbReference type="Gene3D" id="3.90.170.10">
    <property type="entry name" value="Adenylosuccinate Synthetase, subunit A, domain 3"/>
    <property type="match status" value="1"/>
</dbReference>
<feature type="binding site" evidence="7">
    <location>
        <position position="209"/>
    </location>
    <ligand>
        <name>Mg(2+)</name>
        <dbReference type="ChEBI" id="CHEBI:18420"/>
    </ligand>
</feature>
<keyword evidence="9" id="KW-1185">Reference proteome</keyword>
<evidence type="ECO:0000256" key="4">
    <source>
        <dbReference type="ARBA" id="ARBA00022755"/>
    </source>
</evidence>
<dbReference type="InterPro" id="IPR027417">
    <property type="entry name" value="P-loop_NTPase"/>
</dbReference>
<feature type="binding site" description="in other chain" evidence="7">
    <location>
        <position position="437"/>
    </location>
    <ligand>
        <name>IMP</name>
        <dbReference type="ChEBI" id="CHEBI:58053"/>
        <note>ligand shared between dimeric partners</note>
    </ligand>
</feature>
<dbReference type="Gene3D" id="3.40.50.300">
    <property type="entry name" value="P-loop containing nucleotide triphosphate hydrolases"/>
    <property type="match status" value="1"/>
</dbReference>
<evidence type="ECO:0000313" key="9">
    <source>
        <dbReference type="Proteomes" id="UP000186002"/>
    </source>
</evidence>
<evidence type="ECO:0000256" key="3">
    <source>
        <dbReference type="ARBA" id="ARBA00022741"/>
    </source>
</evidence>
<dbReference type="Pfam" id="PF00709">
    <property type="entry name" value="Adenylsucc_synt"/>
    <property type="match status" value="2"/>
</dbReference>
<sequence>MRLLKDRYGAKIIKTRELILKKAPKIKPERKALQLAGQKLDNKDGGAWVGEALQRAIDNYATGQTPKGLYVVDSVRIPGQIEAIRRAYGAEVHHIHLTATDEELRKRYEARSKEDDEAISYDELKRNRTERQIEQLAEVADIVVSTDRCSEEAVLVRATALLNLYPRSNDALVDVLIGGQFGSEGKGNIVGHIAPEYDLLVRVGGPNAGHQVYAEPRPEKYYHLPSGTQRAPNAKLLLGPGAVIYPKKLLEEIAEHKIDAERLTIDPRAMIITDADREEEAKRFGSISSTAQGVGIASARKMTGRSDYKEERAAFLARDCEVLQPYLGSARQILAGAIVAGQRILLEGTQGTGLSLHHGDYPHVTTRDTTVSGCLADAGIAPSNVRKIIMVCRTYPIRVGGPSGPMAHEVDMAEIHRRSGIPLEELEKNERTTTTDRPRRIAEFDWVQFRDSVQLNGPTDIALTFVDYFDVNNRKAFRFEQLSQETISFVEEIERISGRPVSLLSTDFNWRNVVDRRAW</sequence>
<comment type="function">
    <text evidence="7">Plays an important role in the de novo pathway of purine nucleotide biosynthesis. Catalyzes the first committed step in the biosynthesis of AMP from IMP.</text>
</comment>
<dbReference type="Gene3D" id="3.40.440.10">
    <property type="entry name" value="Adenylosuccinate Synthetase, subunit A, domain 1"/>
    <property type="match status" value="2"/>
</dbReference>
<dbReference type="InterPro" id="IPR042111">
    <property type="entry name" value="Adenylosuccinate_synth_dom3"/>
</dbReference>
<evidence type="ECO:0000256" key="6">
    <source>
        <dbReference type="ARBA" id="ARBA00023134"/>
    </source>
</evidence>
<comment type="catalytic activity">
    <reaction evidence="7">
        <text>IMP + L-aspartate + GTP = N(6)-(1,2-dicarboxyethyl)-AMP + GDP + phosphate + 2 H(+)</text>
        <dbReference type="Rhea" id="RHEA:15753"/>
        <dbReference type="ChEBI" id="CHEBI:15378"/>
        <dbReference type="ChEBI" id="CHEBI:29991"/>
        <dbReference type="ChEBI" id="CHEBI:37565"/>
        <dbReference type="ChEBI" id="CHEBI:43474"/>
        <dbReference type="ChEBI" id="CHEBI:57567"/>
        <dbReference type="ChEBI" id="CHEBI:58053"/>
        <dbReference type="ChEBI" id="CHEBI:58189"/>
        <dbReference type="EC" id="6.3.4.4"/>
    </reaction>
</comment>
<dbReference type="EC" id="6.3.4.4" evidence="7"/>
<evidence type="ECO:0000256" key="7">
    <source>
        <dbReference type="HAMAP-Rule" id="MF_00011"/>
    </source>
</evidence>
<name>A0A1M7D7H1_9HYPH</name>
<comment type="caution">
    <text evidence="7">Lacks conserved residue(s) required for the propagation of feature annotation.</text>
</comment>
<keyword evidence="4 7" id="KW-0658">Purine biosynthesis</keyword>
<feature type="binding site" evidence="7">
    <location>
        <begin position="465"/>
        <end position="467"/>
    </location>
    <ligand>
        <name>GTP</name>
        <dbReference type="ChEBI" id="CHEBI:37565"/>
    </ligand>
</feature>
<evidence type="ECO:0000313" key="8">
    <source>
        <dbReference type="EMBL" id="SHL75323.1"/>
    </source>
</evidence>
<comment type="similarity">
    <text evidence="7">Belongs to the adenylosuccinate synthetase family.</text>
</comment>
<dbReference type="UniPathway" id="UPA00075">
    <property type="reaction ID" value="UER00335"/>
</dbReference>
<dbReference type="InterPro" id="IPR001114">
    <property type="entry name" value="Adenylosuccinate_synthetase"/>
</dbReference>
<feature type="binding site" evidence="7">
    <location>
        <begin position="433"/>
        <end position="439"/>
    </location>
    <ligand>
        <name>substrate</name>
    </ligand>
</feature>
<evidence type="ECO:0000256" key="2">
    <source>
        <dbReference type="ARBA" id="ARBA00022723"/>
    </source>
</evidence>
<dbReference type="GO" id="GO:0000287">
    <property type="term" value="F:magnesium ion binding"/>
    <property type="evidence" value="ECO:0007669"/>
    <property type="project" value="UniProtKB-UniRule"/>
</dbReference>
<dbReference type="PANTHER" id="PTHR11846">
    <property type="entry name" value="ADENYLOSUCCINATE SYNTHETASE"/>
    <property type="match status" value="1"/>
</dbReference>
<dbReference type="InterPro" id="IPR042109">
    <property type="entry name" value="Adenylosuccinate_synth_dom1"/>
</dbReference>
<reference evidence="8 9" key="1">
    <citation type="submission" date="2016-11" db="EMBL/GenBank/DDBJ databases">
        <authorList>
            <person name="Jaros S."/>
            <person name="Januszkiewicz K."/>
            <person name="Wedrychowicz H."/>
        </authorList>
    </citation>
    <scope>NUCLEOTIDE SEQUENCE [LARGE SCALE GENOMIC DNA]</scope>
    <source>
        <strain evidence="8 9">DSM 22153</strain>
    </source>
</reference>
<dbReference type="GO" id="GO:0005525">
    <property type="term" value="F:GTP binding"/>
    <property type="evidence" value="ECO:0007669"/>
    <property type="project" value="UniProtKB-UniRule"/>
</dbReference>
<dbReference type="GO" id="GO:0046040">
    <property type="term" value="P:IMP metabolic process"/>
    <property type="evidence" value="ECO:0007669"/>
    <property type="project" value="TreeGrafter"/>
</dbReference>
<evidence type="ECO:0000256" key="1">
    <source>
        <dbReference type="ARBA" id="ARBA00022598"/>
    </source>
</evidence>
<dbReference type="Proteomes" id="UP000186002">
    <property type="component" value="Unassembled WGS sequence"/>
</dbReference>
<keyword evidence="1 7" id="KW-0436">Ligase</keyword>
<keyword evidence="7" id="KW-0963">Cytoplasm</keyword>
<dbReference type="STRING" id="735517.SAMN05444272_1393"/>
<dbReference type="GO" id="GO:0044208">
    <property type="term" value="P:'de novo' AMP biosynthetic process"/>
    <property type="evidence" value="ECO:0007669"/>
    <property type="project" value="UniProtKB-UniRule"/>
</dbReference>
<feature type="binding site" description="in other chain" evidence="7">
    <location>
        <position position="290"/>
    </location>
    <ligand>
        <name>IMP</name>
        <dbReference type="ChEBI" id="CHEBI:58053"/>
        <note>ligand shared between dimeric partners</note>
    </ligand>
</feature>
<protein>
    <recommendedName>
        <fullName evidence="7">Adenylosuccinate synthetase</fullName>
        <shortName evidence="7">AMPSase</shortName>
        <shortName evidence="7">AdSS</shortName>
        <ecNumber evidence="7">6.3.4.4</ecNumber>
    </recommendedName>
    <alternativeName>
        <fullName evidence="7">IMP--aspartate ligase</fullName>
    </alternativeName>
</protein>
<keyword evidence="5 7" id="KW-0460">Magnesium</keyword>
<gene>
    <name evidence="7" type="primary">purA</name>
    <name evidence="8" type="ORF">SAMN05444272_1393</name>
</gene>
<dbReference type="AlphaFoldDB" id="A0A1M7D7H1"/>
<keyword evidence="3 7" id="KW-0547">Nucleotide-binding</keyword>
<proteinExistence type="inferred from homology"/>
<evidence type="ECO:0000256" key="5">
    <source>
        <dbReference type="ARBA" id="ARBA00022842"/>
    </source>
</evidence>
<comment type="subunit">
    <text evidence="7">Homodimer.</text>
</comment>
<dbReference type="SUPFAM" id="SSF52540">
    <property type="entry name" value="P-loop containing nucleoside triphosphate hydrolases"/>
    <property type="match status" value="2"/>
</dbReference>